<dbReference type="InterPro" id="IPR036058">
    <property type="entry name" value="Kazal_dom_sf"/>
</dbReference>
<keyword evidence="2" id="KW-0964">Secreted</keyword>
<sequence>MKSIGVIAFAAVAFTSFTGIICNLVETEIEPNCDVYTSVPDMGLICTRIYEPVCGTNGRTYSSECDLCSFILKSKKAIKMKYRASCIEERVQDECEGIGEFCTFDYKPVCGSDAVTYPNKCTFCNAKKR</sequence>
<reference evidence="8" key="1">
    <citation type="submission" date="2023-07" db="EMBL/GenBank/DDBJ databases">
        <authorList>
            <person name="Stuckert A."/>
        </authorList>
    </citation>
    <scope>NUCLEOTIDE SEQUENCE</scope>
</reference>
<dbReference type="PANTHER" id="PTHR21312:SF28">
    <property type="entry name" value="OVOINHIBITOR-RELATED"/>
    <property type="match status" value="1"/>
</dbReference>
<dbReference type="SUPFAM" id="SSF100895">
    <property type="entry name" value="Kazal-type serine protease inhibitors"/>
    <property type="match status" value="2"/>
</dbReference>
<keyword evidence="3" id="KW-0646">Protease inhibitor</keyword>
<dbReference type="CDD" id="cd00104">
    <property type="entry name" value="KAZAL_FS"/>
    <property type="match status" value="1"/>
</dbReference>
<comment type="subcellular location">
    <subcellularLocation>
        <location evidence="1">Secreted</location>
    </subcellularLocation>
</comment>
<dbReference type="InterPro" id="IPR002350">
    <property type="entry name" value="Kazal_dom"/>
</dbReference>
<comment type="caution">
    <text evidence="8">The sequence shown here is derived from an EMBL/GenBank/DDBJ whole genome shotgun (WGS) entry which is preliminary data.</text>
</comment>
<feature type="domain" description="Kazal-like" evidence="7">
    <location>
        <begin position="27"/>
        <end position="88"/>
    </location>
</feature>
<accession>A0ABN9M7K6</accession>
<dbReference type="PROSITE" id="PS00282">
    <property type="entry name" value="KAZAL_1"/>
    <property type="match status" value="2"/>
</dbReference>
<keyword evidence="6" id="KW-0732">Signal</keyword>
<evidence type="ECO:0000256" key="6">
    <source>
        <dbReference type="SAM" id="SignalP"/>
    </source>
</evidence>
<evidence type="ECO:0000313" key="8">
    <source>
        <dbReference type="EMBL" id="CAJ0957913.1"/>
    </source>
</evidence>
<proteinExistence type="predicted"/>
<evidence type="ECO:0000256" key="5">
    <source>
        <dbReference type="ARBA" id="ARBA00023157"/>
    </source>
</evidence>
<keyword evidence="9" id="KW-1185">Reference proteome</keyword>
<evidence type="ECO:0000256" key="4">
    <source>
        <dbReference type="ARBA" id="ARBA00022900"/>
    </source>
</evidence>
<feature type="chain" id="PRO_5045988047" description="Kazal-like domain-containing protein" evidence="6">
    <location>
        <begin position="23"/>
        <end position="129"/>
    </location>
</feature>
<evidence type="ECO:0000259" key="7">
    <source>
        <dbReference type="PROSITE" id="PS51465"/>
    </source>
</evidence>
<dbReference type="Pfam" id="PF00050">
    <property type="entry name" value="Kazal_1"/>
    <property type="match status" value="2"/>
</dbReference>
<feature type="signal peptide" evidence="6">
    <location>
        <begin position="1"/>
        <end position="22"/>
    </location>
</feature>
<gene>
    <name evidence="8" type="ORF">RIMI_LOCUS16123117</name>
</gene>
<evidence type="ECO:0000313" key="9">
    <source>
        <dbReference type="Proteomes" id="UP001176940"/>
    </source>
</evidence>
<evidence type="ECO:0000256" key="2">
    <source>
        <dbReference type="ARBA" id="ARBA00022525"/>
    </source>
</evidence>
<feature type="domain" description="Kazal-like" evidence="7">
    <location>
        <begin position="89"/>
        <end position="129"/>
    </location>
</feature>
<organism evidence="8 9">
    <name type="scientific">Ranitomeya imitator</name>
    <name type="common">mimic poison frog</name>
    <dbReference type="NCBI Taxonomy" id="111125"/>
    <lineage>
        <taxon>Eukaryota</taxon>
        <taxon>Metazoa</taxon>
        <taxon>Chordata</taxon>
        <taxon>Craniata</taxon>
        <taxon>Vertebrata</taxon>
        <taxon>Euteleostomi</taxon>
        <taxon>Amphibia</taxon>
        <taxon>Batrachia</taxon>
        <taxon>Anura</taxon>
        <taxon>Neobatrachia</taxon>
        <taxon>Hyloidea</taxon>
        <taxon>Dendrobatidae</taxon>
        <taxon>Dendrobatinae</taxon>
        <taxon>Ranitomeya</taxon>
    </lineage>
</organism>
<evidence type="ECO:0000256" key="1">
    <source>
        <dbReference type="ARBA" id="ARBA00004613"/>
    </source>
</evidence>
<dbReference type="PROSITE" id="PS51465">
    <property type="entry name" value="KAZAL_2"/>
    <property type="match status" value="2"/>
</dbReference>
<dbReference type="SMART" id="SM00280">
    <property type="entry name" value="KAZAL"/>
    <property type="match status" value="2"/>
</dbReference>
<name>A0ABN9M7K6_9NEOB</name>
<protein>
    <recommendedName>
        <fullName evidence="7">Kazal-like domain-containing protein</fullName>
    </recommendedName>
</protein>
<dbReference type="InterPro" id="IPR001239">
    <property type="entry name" value="Prot_inh_Kazal-m"/>
</dbReference>
<dbReference type="PRINTS" id="PR00290">
    <property type="entry name" value="KAZALINHBTR"/>
</dbReference>
<dbReference type="Gene3D" id="3.30.60.30">
    <property type="match status" value="2"/>
</dbReference>
<keyword evidence="5" id="KW-1015">Disulfide bond</keyword>
<keyword evidence="4" id="KW-0722">Serine protease inhibitor</keyword>
<evidence type="ECO:0000256" key="3">
    <source>
        <dbReference type="ARBA" id="ARBA00022690"/>
    </source>
</evidence>
<dbReference type="EMBL" id="CAUEEQ010044449">
    <property type="protein sequence ID" value="CAJ0957913.1"/>
    <property type="molecule type" value="Genomic_DNA"/>
</dbReference>
<dbReference type="Proteomes" id="UP001176940">
    <property type="component" value="Unassembled WGS sequence"/>
</dbReference>
<dbReference type="PANTHER" id="PTHR21312">
    <property type="entry name" value="SERINE PROTEASE INHIBITOR"/>
    <property type="match status" value="1"/>
</dbReference>